<gene>
    <name evidence="2" type="ORF">NFI88_01485</name>
</gene>
<evidence type="ECO:0000313" key="2">
    <source>
        <dbReference type="EMBL" id="MCQ8239513.1"/>
    </source>
</evidence>
<dbReference type="Proteomes" id="UP001524547">
    <property type="component" value="Unassembled WGS sequence"/>
</dbReference>
<dbReference type="EMBL" id="JAMZEJ010000001">
    <property type="protein sequence ID" value="MCQ8239513.1"/>
    <property type="molecule type" value="Genomic_DNA"/>
</dbReference>
<organism evidence="2 3">
    <name type="scientific">Rhizosaccharibacter radicis</name>
    <dbReference type="NCBI Taxonomy" id="2782605"/>
    <lineage>
        <taxon>Bacteria</taxon>
        <taxon>Pseudomonadati</taxon>
        <taxon>Pseudomonadota</taxon>
        <taxon>Alphaproteobacteria</taxon>
        <taxon>Acetobacterales</taxon>
        <taxon>Acetobacteraceae</taxon>
        <taxon>Rhizosaccharibacter</taxon>
    </lineage>
</organism>
<feature type="compositionally biased region" description="Low complexity" evidence="1">
    <location>
        <begin position="179"/>
        <end position="191"/>
    </location>
</feature>
<reference evidence="2 3" key="1">
    <citation type="submission" date="2022-06" db="EMBL/GenBank/DDBJ databases">
        <title>Rhizosaccharibacter gen. nov. sp. nov. KSS12, endophytic bacteria isolated from sugarcane.</title>
        <authorList>
            <person name="Pitiwittayakul N."/>
        </authorList>
    </citation>
    <scope>NUCLEOTIDE SEQUENCE [LARGE SCALE GENOMIC DNA]</scope>
    <source>
        <strain evidence="2 3">KSS12</strain>
    </source>
</reference>
<name>A0ABT1VT33_9PROT</name>
<protein>
    <recommendedName>
        <fullName evidence="4">Type II secretion system protein GspC N-terminal domain-containing protein</fullName>
    </recommendedName>
</protein>
<feature type="region of interest" description="Disordered" evidence="1">
    <location>
        <begin position="157"/>
        <end position="191"/>
    </location>
</feature>
<feature type="region of interest" description="Disordered" evidence="1">
    <location>
        <begin position="210"/>
        <end position="240"/>
    </location>
</feature>
<feature type="compositionally biased region" description="Pro residues" evidence="1">
    <location>
        <begin position="218"/>
        <end position="227"/>
    </location>
</feature>
<evidence type="ECO:0008006" key="4">
    <source>
        <dbReference type="Google" id="ProtNLM"/>
    </source>
</evidence>
<proteinExistence type="predicted"/>
<sequence>MSAPARRGMPDRAAAVPPRGAGPVAVLLLGLGWLAAPAAGAAPPAAAAPSSEPAPTQGRAGSPPSSASISAPASASEAEPGAARVDEWVTAILARPLFDPKRRPPSVAAAGPAEPRLAGILLMPKGRFALFAGENDSRGTLVAVGGEAGSFHVDRIDPDQVSVSGPDGTKTLRPRFSETTGDAGASAAATGMPAHPSILDLLRGRAGQLLPAQAAAGAPPPVAPSPPTIIANPPSRPPQQ</sequence>
<dbReference type="RefSeq" id="WP_422918249.1">
    <property type="nucleotide sequence ID" value="NZ_JAMZEJ010000001.1"/>
</dbReference>
<comment type="caution">
    <text evidence="2">The sequence shown here is derived from an EMBL/GenBank/DDBJ whole genome shotgun (WGS) entry which is preliminary data.</text>
</comment>
<feature type="region of interest" description="Disordered" evidence="1">
    <location>
        <begin position="42"/>
        <end position="82"/>
    </location>
</feature>
<keyword evidence="3" id="KW-1185">Reference proteome</keyword>
<evidence type="ECO:0000313" key="3">
    <source>
        <dbReference type="Proteomes" id="UP001524547"/>
    </source>
</evidence>
<accession>A0ABT1VT33</accession>
<feature type="compositionally biased region" description="Low complexity" evidence="1">
    <location>
        <begin position="60"/>
        <end position="82"/>
    </location>
</feature>
<evidence type="ECO:0000256" key="1">
    <source>
        <dbReference type="SAM" id="MobiDB-lite"/>
    </source>
</evidence>